<gene>
    <name evidence="2" type="ORF">METZ01_LOCUS277360</name>
</gene>
<dbReference type="InterPro" id="IPR036237">
    <property type="entry name" value="Xyl_isomerase-like_sf"/>
</dbReference>
<feature type="domain" description="Xylose isomerase-like TIM barrel" evidence="1">
    <location>
        <begin position="3"/>
        <end position="177"/>
    </location>
</feature>
<dbReference type="PANTHER" id="PTHR12110">
    <property type="entry name" value="HYDROXYPYRUVATE ISOMERASE"/>
    <property type="match status" value="1"/>
</dbReference>
<dbReference type="InterPro" id="IPR013022">
    <property type="entry name" value="Xyl_isomerase-like_TIM-brl"/>
</dbReference>
<feature type="non-terminal residue" evidence="2">
    <location>
        <position position="1"/>
    </location>
</feature>
<name>A0A382KK22_9ZZZZ</name>
<dbReference type="Pfam" id="PF01261">
    <property type="entry name" value="AP_endonuc_2"/>
    <property type="match status" value="1"/>
</dbReference>
<dbReference type="InterPro" id="IPR050312">
    <property type="entry name" value="IolE/XylAMocC-like"/>
</dbReference>
<reference evidence="2" key="1">
    <citation type="submission" date="2018-05" db="EMBL/GenBank/DDBJ databases">
        <authorList>
            <person name="Lanie J.A."/>
            <person name="Ng W.-L."/>
            <person name="Kazmierczak K.M."/>
            <person name="Andrzejewski T.M."/>
            <person name="Davidsen T.M."/>
            <person name="Wayne K.J."/>
            <person name="Tettelin H."/>
            <person name="Glass J.I."/>
            <person name="Rusch D."/>
            <person name="Podicherti R."/>
            <person name="Tsui H.-C.T."/>
            <person name="Winkler M.E."/>
        </authorList>
    </citation>
    <scope>NUCLEOTIDE SEQUENCE</scope>
</reference>
<sequence>ISDTHRFIDLAGDIGVSRLRVFGGKIGDGLSREDAIDEVSRALVTVAHHADERDVILCLETHDDWCDPVHVAEVMRRADHPNIAVNWDILHPVRTARYTVDQAFDILQPWIEHVHVHDSIDEEGKFVLTPIGEGICDHRRALELLKSDVYTGYLSGEWINWEPHEPHLPRELATMRKYEVELKT</sequence>
<dbReference type="Gene3D" id="3.20.20.150">
    <property type="entry name" value="Divalent-metal-dependent TIM barrel enzymes"/>
    <property type="match status" value="1"/>
</dbReference>
<evidence type="ECO:0000313" key="2">
    <source>
        <dbReference type="EMBL" id="SVC24506.1"/>
    </source>
</evidence>
<accession>A0A382KK22</accession>
<proteinExistence type="predicted"/>
<dbReference type="PANTHER" id="PTHR12110:SF53">
    <property type="entry name" value="BLR5974 PROTEIN"/>
    <property type="match status" value="1"/>
</dbReference>
<dbReference type="SUPFAM" id="SSF51658">
    <property type="entry name" value="Xylose isomerase-like"/>
    <property type="match status" value="1"/>
</dbReference>
<organism evidence="2">
    <name type="scientific">marine metagenome</name>
    <dbReference type="NCBI Taxonomy" id="408172"/>
    <lineage>
        <taxon>unclassified sequences</taxon>
        <taxon>metagenomes</taxon>
        <taxon>ecological metagenomes</taxon>
    </lineage>
</organism>
<protein>
    <recommendedName>
        <fullName evidence="1">Xylose isomerase-like TIM barrel domain-containing protein</fullName>
    </recommendedName>
</protein>
<dbReference type="AlphaFoldDB" id="A0A382KK22"/>
<dbReference type="EMBL" id="UINC01081025">
    <property type="protein sequence ID" value="SVC24506.1"/>
    <property type="molecule type" value="Genomic_DNA"/>
</dbReference>
<evidence type="ECO:0000259" key="1">
    <source>
        <dbReference type="Pfam" id="PF01261"/>
    </source>
</evidence>